<evidence type="ECO:0000259" key="4">
    <source>
        <dbReference type="PROSITE" id="PS51782"/>
    </source>
</evidence>
<dbReference type="PANTHER" id="PTHR33734:SF35">
    <property type="entry name" value="LYSM DOMAIN-CONTAINING GPI-ANCHORED PROTEIN 1"/>
    <property type="match status" value="1"/>
</dbReference>
<accession>A0AAV9ELP8</accession>
<keyword evidence="2" id="KW-1133">Transmembrane helix</keyword>
<dbReference type="InterPro" id="IPR018392">
    <property type="entry name" value="LysM"/>
</dbReference>
<reference evidence="5" key="2">
    <citation type="submission" date="2023-06" db="EMBL/GenBank/DDBJ databases">
        <authorList>
            <person name="Ma L."/>
            <person name="Liu K.-W."/>
            <person name="Li Z."/>
            <person name="Hsiao Y.-Y."/>
            <person name="Qi Y."/>
            <person name="Fu T."/>
            <person name="Tang G."/>
            <person name="Zhang D."/>
            <person name="Sun W.-H."/>
            <person name="Liu D.-K."/>
            <person name="Li Y."/>
            <person name="Chen G.-Z."/>
            <person name="Liu X.-D."/>
            <person name="Liao X.-Y."/>
            <person name="Jiang Y.-T."/>
            <person name="Yu X."/>
            <person name="Hao Y."/>
            <person name="Huang J."/>
            <person name="Zhao X.-W."/>
            <person name="Ke S."/>
            <person name="Chen Y.-Y."/>
            <person name="Wu W.-L."/>
            <person name="Hsu J.-L."/>
            <person name="Lin Y.-F."/>
            <person name="Huang M.-D."/>
            <person name="Li C.-Y."/>
            <person name="Huang L."/>
            <person name="Wang Z.-W."/>
            <person name="Zhao X."/>
            <person name="Zhong W.-Y."/>
            <person name="Peng D.-H."/>
            <person name="Ahmad S."/>
            <person name="Lan S."/>
            <person name="Zhang J.-S."/>
            <person name="Tsai W.-C."/>
            <person name="Van De Peer Y."/>
            <person name="Liu Z.-J."/>
        </authorList>
    </citation>
    <scope>NUCLEOTIDE SEQUENCE</scope>
    <source>
        <strain evidence="5">CP</strain>
        <tissue evidence="5">Leaves</tissue>
    </source>
</reference>
<organism evidence="5 6">
    <name type="scientific">Acorus calamus</name>
    <name type="common">Sweet flag</name>
    <dbReference type="NCBI Taxonomy" id="4465"/>
    <lineage>
        <taxon>Eukaryota</taxon>
        <taxon>Viridiplantae</taxon>
        <taxon>Streptophyta</taxon>
        <taxon>Embryophyta</taxon>
        <taxon>Tracheophyta</taxon>
        <taxon>Spermatophyta</taxon>
        <taxon>Magnoliopsida</taxon>
        <taxon>Liliopsida</taxon>
        <taxon>Acoraceae</taxon>
        <taxon>Acorus</taxon>
    </lineage>
</organism>
<keyword evidence="3" id="KW-0732">Signal</keyword>
<dbReference type="SUPFAM" id="SSF54106">
    <property type="entry name" value="LysM domain"/>
    <property type="match status" value="1"/>
</dbReference>
<feature type="transmembrane region" description="Helical" evidence="2">
    <location>
        <begin position="397"/>
        <end position="421"/>
    </location>
</feature>
<dbReference type="Gene3D" id="3.10.350.10">
    <property type="entry name" value="LysM domain"/>
    <property type="match status" value="1"/>
</dbReference>
<feature type="chain" id="PRO_5043810086" evidence="3">
    <location>
        <begin position="37"/>
        <end position="423"/>
    </location>
</feature>
<feature type="compositionally biased region" description="Polar residues" evidence="1">
    <location>
        <begin position="369"/>
        <end position="379"/>
    </location>
</feature>
<dbReference type="SMART" id="SM00257">
    <property type="entry name" value="LysM"/>
    <property type="match status" value="2"/>
</dbReference>
<protein>
    <submittedName>
        <fullName evidence="5">LysM domain-containing GPI-anchored protein 1</fullName>
    </submittedName>
</protein>
<feature type="domain" description="LysM" evidence="4">
    <location>
        <begin position="187"/>
        <end position="230"/>
    </location>
</feature>
<evidence type="ECO:0000313" key="5">
    <source>
        <dbReference type="EMBL" id="KAK1313178.1"/>
    </source>
</evidence>
<sequence>MHTSPSKRILSETLKMANPLLSFILLVFLSITSVHSKSTIEPCSGSDTCPAMVGYTLYADLKVSELATLFSADPVSLLAANSLDFSLPDIDHRILPSGLFLKVPILCSCSDGIRRSVSTTYRARPSDTLGFVAGSVFAGLVSADQIREANSLSGGGGDGLEAGQSLVIPLPCTCFNSSDNGFPAVYLSYVVAAGDTVAGIAARYSTTVTDIMAVNAMGAPVVKAGDIISVPLPACASNYPNSASDYGLIVANGSYAISASHCVQCSCGPGDLNLYCTPALLAASCSSMQCKNSNLMVGNVTSQSTSAGCNVTSCNYGGFINGSIVTTLSTSLQPRCPGQHQFPPLLPPPSSVIRESFLSPAPAPAESGGSLTTPKSSVPGTIALPGSSPANGPSGSISGACSLVTFLPGYFILTVLWLFYFSW</sequence>
<gene>
    <name evidence="5" type="primary">LYM1</name>
    <name evidence="5" type="ORF">QJS10_CPA06g02423</name>
</gene>
<keyword evidence="6" id="KW-1185">Reference proteome</keyword>
<keyword evidence="2" id="KW-0472">Membrane</keyword>
<evidence type="ECO:0000256" key="2">
    <source>
        <dbReference type="SAM" id="Phobius"/>
    </source>
</evidence>
<dbReference type="PANTHER" id="PTHR33734">
    <property type="entry name" value="LYSM DOMAIN-CONTAINING GPI-ANCHORED PROTEIN 2"/>
    <property type="match status" value="1"/>
</dbReference>
<feature type="domain" description="LysM" evidence="4">
    <location>
        <begin position="119"/>
        <end position="168"/>
    </location>
</feature>
<dbReference type="AlphaFoldDB" id="A0AAV9ELP8"/>
<feature type="signal peptide" evidence="3">
    <location>
        <begin position="1"/>
        <end position="36"/>
    </location>
</feature>
<dbReference type="Pfam" id="PF01476">
    <property type="entry name" value="LysM"/>
    <property type="match status" value="2"/>
</dbReference>
<reference evidence="5" key="1">
    <citation type="journal article" date="2023" name="Nat. Commun.">
        <title>Diploid and tetraploid genomes of Acorus and the evolution of monocots.</title>
        <authorList>
            <person name="Ma L."/>
            <person name="Liu K.W."/>
            <person name="Li Z."/>
            <person name="Hsiao Y.Y."/>
            <person name="Qi Y."/>
            <person name="Fu T."/>
            <person name="Tang G.D."/>
            <person name="Zhang D."/>
            <person name="Sun W.H."/>
            <person name="Liu D.K."/>
            <person name="Li Y."/>
            <person name="Chen G.Z."/>
            <person name="Liu X.D."/>
            <person name="Liao X.Y."/>
            <person name="Jiang Y.T."/>
            <person name="Yu X."/>
            <person name="Hao Y."/>
            <person name="Huang J."/>
            <person name="Zhao X.W."/>
            <person name="Ke S."/>
            <person name="Chen Y.Y."/>
            <person name="Wu W.L."/>
            <person name="Hsu J.L."/>
            <person name="Lin Y.F."/>
            <person name="Huang M.D."/>
            <person name="Li C.Y."/>
            <person name="Huang L."/>
            <person name="Wang Z.W."/>
            <person name="Zhao X."/>
            <person name="Zhong W.Y."/>
            <person name="Peng D.H."/>
            <person name="Ahmad S."/>
            <person name="Lan S."/>
            <person name="Zhang J.S."/>
            <person name="Tsai W.C."/>
            <person name="Van de Peer Y."/>
            <person name="Liu Z.J."/>
        </authorList>
    </citation>
    <scope>NUCLEOTIDE SEQUENCE</scope>
    <source>
        <strain evidence="5">CP</strain>
    </source>
</reference>
<evidence type="ECO:0000313" key="6">
    <source>
        <dbReference type="Proteomes" id="UP001180020"/>
    </source>
</evidence>
<dbReference type="EMBL" id="JAUJYO010000006">
    <property type="protein sequence ID" value="KAK1313178.1"/>
    <property type="molecule type" value="Genomic_DNA"/>
</dbReference>
<evidence type="ECO:0000256" key="1">
    <source>
        <dbReference type="SAM" id="MobiDB-lite"/>
    </source>
</evidence>
<feature type="region of interest" description="Disordered" evidence="1">
    <location>
        <begin position="360"/>
        <end position="389"/>
    </location>
</feature>
<dbReference type="Proteomes" id="UP001180020">
    <property type="component" value="Unassembled WGS sequence"/>
</dbReference>
<comment type="caution">
    <text evidence="5">The sequence shown here is derived from an EMBL/GenBank/DDBJ whole genome shotgun (WGS) entry which is preliminary data.</text>
</comment>
<keyword evidence="2" id="KW-0812">Transmembrane</keyword>
<evidence type="ECO:0000256" key="3">
    <source>
        <dbReference type="SAM" id="SignalP"/>
    </source>
</evidence>
<dbReference type="CDD" id="cd00118">
    <property type="entry name" value="LysM"/>
    <property type="match status" value="1"/>
</dbReference>
<dbReference type="PROSITE" id="PS51782">
    <property type="entry name" value="LYSM"/>
    <property type="match status" value="2"/>
</dbReference>
<proteinExistence type="predicted"/>
<dbReference type="InterPro" id="IPR036779">
    <property type="entry name" value="LysM_dom_sf"/>
</dbReference>
<name>A0AAV9ELP8_ACOCL</name>